<dbReference type="Pfam" id="PF14835">
    <property type="entry name" value="zf-RING_6"/>
    <property type="match status" value="1"/>
</dbReference>
<dbReference type="PROSITE" id="PS00518">
    <property type="entry name" value="ZF_RING_1"/>
    <property type="match status" value="1"/>
</dbReference>
<evidence type="ECO:0008006" key="12">
    <source>
        <dbReference type="Google" id="ProtNLM"/>
    </source>
</evidence>
<dbReference type="GO" id="GO:0008270">
    <property type="term" value="F:zinc ion binding"/>
    <property type="evidence" value="ECO:0007669"/>
    <property type="project" value="UniProtKB-KW"/>
</dbReference>
<dbReference type="SMART" id="SM00292">
    <property type="entry name" value="BRCT"/>
    <property type="match status" value="2"/>
</dbReference>
<protein>
    <recommendedName>
        <fullName evidence="12">BRCA1-associated RING domain protein 1</fullName>
    </recommendedName>
</protein>
<evidence type="ECO:0000256" key="6">
    <source>
        <dbReference type="PROSITE-ProRule" id="PRU00023"/>
    </source>
</evidence>
<evidence type="ECO:0000256" key="3">
    <source>
        <dbReference type="ARBA" id="ARBA00022771"/>
    </source>
</evidence>
<dbReference type="SMART" id="SM00248">
    <property type="entry name" value="ANK"/>
    <property type="match status" value="2"/>
</dbReference>
<reference evidence="10" key="2">
    <citation type="submission" date="2025-08" db="UniProtKB">
        <authorList>
            <consortium name="Ensembl"/>
        </authorList>
    </citation>
    <scope>IDENTIFICATION</scope>
</reference>
<feature type="domain" description="RING-type" evidence="8">
    <location>
        <begin position="17"/>
        <end position="52"/>
    </location>
</feature>
<dbReference type="InterPro" id="IPR039503">
    <property type="entry name" value="BARD1_Znf-RING"/>
</dbReference>
<keyword evidence="5 6" id="KW-0040">ANK repeat</keyword>
<keyword evidence="4" id="KW-0862">Zinc</keyword>
<keyword evidence="11" id="KW-1185">Reference proteome</keyword>
<keyword evidence="3 7" id="KW-0863">Zinc-finger</keyword>
<name>H2YAG8_CIOSA</name>
<dbReference type="PROSITE" id="PS50089">
    <property type="entry name" value="ZF_RING_2"/>
    <property type="match status" value="1"/>
</dbReference>
<evidence type="ECO:0000256" key="5">
    <source>
        <dbReference type="ARBA" id="ARBA00023043"/>
    </source>
</evidence>
<evidence type="ECO:0000256" key="7">
    <source>
        <dbReference type="PROSITE-ProRule" id="PRU00175"/>
    </source>
</evidence>
<dbReference type="HOGENOM" id="CLU_021642_1_0_1"/>
<evidence type="ECO:0000259" key="9">
    <source>
        <dbReference type="PROSITE" id="PS50172"/>
    </source>
</evidence>
<dbReference type="Pfam" id="PF16589">
    <property type="entry name" value="BRCT_2"/>
    <property type="match status" value="1"/>
</dbReference>
<dbReference type="InterPro" id="IPR013083">
    <property type="entry name" value="Znf_RING/FYVE/PHD"/>
</dbReference>
<dbReference type="eggNOG" id="KOG4362">
    <property type="taxonomic scope" value="Eukaryota"/>
</dbReference>
<dbReference type="PANTHER" id="PTHR24171:SF8">
    <property type="entry name" value="BRCA1-ASSOCIATED RING DOMAIN PROTEIN 1"/>
    <property type="match status" value="1"/>
</dbReference>
<evidence type="ECO:0000259" key="8">
    <source>
        <dbReference type="PROSITE" id="PS50089"/>
    </source>
</evidence>
<dbReference type="InParanoid" id="H2YAG8"/>
<dbReference type="GO" id="GO:0070531">
    <property type="term" value="C:BRCA1-A complex"/>
    <property type="evidence" value="ECO:0007669"/>
    <property type="project" value="TreeGrafter"/>
</dbReference>
<dbReference type="GO" id="GO:0085020">
    <property type="term" value="P:protein K6-linked ubiquitination"/>
    <property type="evidence" value="ECO:0007669"/>
    <property type="project" value="TreeGrafter"/>
</dbReference>
<dbReference type="STRING" id="51511.ENSCSAVP00000002316"/>
<keyword evidence="1" id="KW-0479">Metal-binding</keyword>
<dbReference type="Proteomes" id="UP000007875">
    <property type="component" value="Unassembled WGS sequence"/>
</dbReference>
<reference evidence="11" key="1">
    <citation type="submission" date="2003-08" db="EMBL/GenBank/DDBJ databases">
        <authorList>
            <person name="Birren B."/>
            <person name="Nusbaum C."/>
            <person name="Abebe A."/>
            <person name="Abouelleil A."/>
            <person name="Adekoya E."/>
            <person name="Ait-zahra M."/>
            <person name="Allen N."/>
            <person name="Allen T."/>
            <person name="An P."/>
            <person name="Anderson M."/>
            <person name="Anderson S."/>
            <person name="Arachchi H."/>
            <person name="Armbruster J."/>
            <person name="Bachantsang P."/>
            <person name="Baldwin J."/>
            <person name="Barry A."/>
            <person name="Bayul T."/>
            <person name="Blitshsteyn B."/>
            <person name="Bloom T."/>
            <person name="Blye J."/>
            <person name="Boguslavskiy L."/>
            <person name="Borowsky M."/>
            <person name="Boukhgalter B."/>
            <person name="Brunache A."/>
            <person name="Butler J."/>
            <person name="Calixte N."/>
            <person name="Calvo S."/>
            <person name="Camarata J."/>
            <person name="Campo K."/>
            <person name="Chang J."/>
            <person name="Cheshatsang Y."/>
            <person name="Citroen M."/>
            <person name="Collymore A."/>
            <person name="Considine T."/>
            <person name="Cook A."/>
            <person name="Cooke P."/>
            <person name="Corum B."/>
            <person name="Cuomo C."/>
            <person name="David R."/>
            <person name="Dawoe T."/>
            <person name="Degray S."/>
            <person name="Dodge S."/>
            <person name="Dooley K."/>
            <person name="Dorje P."/>
            <person name="Dorjee K."/>
            <person name="Dorris L."/>
            <person name="Duffey N."/>
            <person name="Dupes A."/>
            <person name="Elkins T."/>
            <person name="Engels R."/>
            <person name="Erickson J."/>
            <person name="Farina A."/>
            <person name="Faro S."/>
            <person name="Ferreira P."/>
            <person name="Fischer H."/>
            <person name="Fitzgerald M."/>
            <person name="Foley K."/>
            <person name="Gage D."/>
            <person name="Galagan J."/>
            <person name="Gearin G."/>
            <person name="Gnerre S."/>
            <person name="Gnirke A."/>
            <person name="Goyette A."/>
            <person name="Graham J."/>
            <person name="Grandbois E."/>
            <person name="Gyaltsen K."/>
            <person name="Hafez N."/>
            <person name="Hagopian D."/>
            <person name="Hagos B."/>
            <person name="Hall J."/>
            <person name="Hatcher B."/>
            <person name="Heller A."/>
            <person name="Higgins H."/>
            <person name="Honan T."/>
            <person name="Horn A."/>
            <person name="Houde N."/>
            <person name="Hughes L."/>
            <person name="Hulme W."/>
            <person name="Husby E."/>
            <person name="Iliev I."/>
            <person name="Jaffe D."/>
            <person name="Jones C."/>
            <person name="Kamal M."/>
            <person name="Kamat A."/>
            <person name="Kamvysselis M."/>
            <person name="Karlsson E."/>
            <person name="Kells C."/>
            <person name="Kieu A."/>
            <person name="Kisner P."/>
            <person name="Kodira C."/>
            <person name="Kulbokas E."/>
            <person name="Labutti K."/>
            <person name="Lama D."/>
            <person name="Landers T."/>
            <person name="Leger J."/>
            <person name="Levine S."/>
            <person name="Lewis D."/>
            <person name="Lewis T."/>
            <person name="Lindblad-toh K."/>
            <person name="Liu X."/>
            <person name="Lokyitsang T."/>
            <person name="Lokyitsang Y."/>
            <person name="Lucien O."/>
            <person name="Lui A."/>
            <person name="Ma L.J."/>
            <person name="Mabbitt R."/>
            <person name="Macdonald J."/>
            <person name="Maclean C."/>
            <person name="Major J."/>
            <person name="Manning J."/>
            <person name="Marabella R."/>
            <person name="Maru K."/>
            <person name="Matthews C."/>
            <person name="Mauceli E."/>
            <person name="Mccarthy M."/>
            <person name="Mcdonough S."/>
            <person name="Mcghee T."/>
            <person name="Meldrim J."/>
            <person name="Meneus L."/>
            <person name="Mesirov J."/>
            <person name="Mihalev A."/>
            <person name="Mihova T."/>
            <person name="Mikkelsen T."/>
            <person name="Mlenga V."/>
            <person name="Moru K."/>
            <person name="Mozes J."/>
            <person name="Mulrain L."/>
            <person name="Munson G."/>
            <person name="Naylor J."/>
            <person name="Newes C."/>
            <person name="Nguyen C."/>
            <person name="Nguyen N."/>
            <person name="Nguyen T."/>
            <person name="Nicol R."/>
            <person name="Nielsen C."/>
            <person name="Nizzari M."/>
            <person name="Norbu C."/>
            <person name="Norbu N."/>
            <person name="O'donnell P."/>
            <person name="Okoawo O."/>
            <person name="O'leary S."/>
            <person name="Omotosho B."/>
            <person name="O'neill K."/>
            <person name="Osman S."/>
            <person name="Parker S."/>
            <person name="Perrin D."/>
            <person name="Phunkhang P."/>
            <person name="Piqani B."/>
            <person name="Purcell S."/>
            <person name="Rachupka T."/>
            <person name="Ramasamy U."/>
            <person name="Rameau R."/>
            <person name="Ray V."/>
            <person name="Raymond C."/>
            <person name="Retta R."/>
            <person name="Richardson S."/>
            <person name="Rise C."/>
            <person name="Rodriguez J."/>
            <person name="Rogers J."/>
            <person name="Rogov P."/>
            <person name="Rutman M."/>
            <person name="Schupbach R."/>
            <person name="Seaman C."/>
            <person name="Settipalli S."/>
            <person name="Sharpe T."/>
            <person name="Sheridan J."/>
            <person name="Sherpa N."/>
            <person name="Shi J."/>
            <person name="Smirnov S."/>
            <person name="Smith C."/>
            <person name="Sougnez C."/>
            <person name="Spencer B."/>
            <person name="Stalker J."/>
            <person name="Stange-thomann N."/>
            <person name="Stavropoulos S."/>
            <person name="Stetson K."/>
            <person name="Stone C."/>
            <person name="Stone S."/>
            <person name="Stubbs M."/>
            <person name="Talamas J."/>
            <person name="Tchuinga P."/>
            <person name="Tenzing P."/>
            <person name="Tesfaye S."/>
            <person name="Theodore J."/>
            <person name="Thoulutsang Y."/>
            <person name="Topham K."/>
            <person name="Towey S."/>
            <person name="Tsamla T."/>
            <person name="Tsomo N."/>
            <person name="Vallee D."/>
            <person name="Vassiliev H."/>
            <person name="Venkataraman V."/>
            <person name="Vinson J."/>
            <person name="Vo A."/>
            <person name="Wade C."/>
            <person name="Wang S."/>
            <person name="Wangchuk T."/>
            <person name="Wangdi T."/>
            <person name="Whittaker C."/>
            <person name="Wilkinson J."/>
            <person name="Wu Y."/>
            <person name="Wyman D."/>
            <person name="Yadav S."/>
            <person name="Yang S."/>
            <person name="Yang X."/>
            <person name="Yeager S."/>
            <person name="Yee E."/>
            <person name="Young G."/>
            <person name="Zainoun J."/>
            <person name="Zembeck L."/>
            <person name="Zimmer A."/>
            <person name="Zody M."/>
            <person name="Lander E."/>
        </authorList>
    </citation>
    <scope>NUCLEOTIDE SEQUENCE [LARGE SCALE GENOMIC DNA]</scope>
</reference>
<dbReference type="PANTHER" id="PTHR24171">
    <property type="entry name" value="ANKYRIN REPEAT DOMAIN-CONTAINING PROTEIN 39-RELATED"/>
    <property type="match status" value="1"/>
</dbReference>
<dbReference type="InterPro" id="IPR017907">
    <property type="entry name" value="Znf_RING_CS"/>
</dbReference>
<evidence type="ECO:0000256" key="2">
    <source>
        <dbReference type="ARBA" id="ARBA00022737"/>
    </source>
</evidence>
<dbReference type="PROSITE" id="PS50297">
    <property type="entry name" value="ANK_REP_REGION"/>
    <property type="match status" value="2"/>
</dbReference>
<evidence type="ECO:0000313" key="10">
    <source>
        <dbReference type="Ensembl" id="ENSCSAVP00000002316.1"/>
    </source>
</evidence>
<sequence length="462" mass="51336">FPQTVKALEKLEDLMKCNKCSTRMDKPVTLWNCDHVFCKQCLKDCSICPVCKIPSWANDQRENKPLQMISSICAELQSTITKQQTTDCLDKQIKTSDTLQNPNVLRNKATPQRKSLNLDELRLLLKEGLDVNAKDHAGWTALHEACNRGFTDVVEVLVTAGAYINIPGYENETPLMDAVANNRFETVKFLLKSCADINLRSLKGQTAVTIASSDEMKQLLLTLHCDGNTDVSLSSLSQTSFFPIVIAGSSSISQDLLVSAAKVLNAEIANDGNATTKTTHFIVKCDKSNRTNRTLKYLQSVAAGAWVLNELWLDACVKRKHHVNEENFVVEGCKEDAVLDGPLRSVDGRLKSLPRLFDGCHFFLSGRFSPPGLSKNQLCDIIKLAGGELLSREPKPDSDRVQACTKIAYHARPICMHYLHTYYIVYDASQNSSQRIIMQGKVATVTANWILDCISQFSILSS</sequence>
<feature type="repeat" description="ANK" evidence="6">
    <location>
        <begin position="137"/>
        <end position="169"/>
    </location>
</feature>
<dbReference type="GO" id="GO:0004842">
    <property type="term" value="F:ubiquitin-protein transferase activity"/>
    <property type="evidence" value="ECO:0007669"/>
    <property type="project" value="TreeGrafter"/>
</dbReference>
<dbReference type="Ensembl" id="ENSCSAVT00000002354.1">
    <property type="protein sequence ID" value="ENSCSAVP00000002316.1"/>
    <property type="gene ID" value="ENSCSAVG00000001354.1"/>
</dbReference>
<dbReference type="CDD" id="cd17720">
    <property type="entry name" value="BRCT_Bard1_rpt2"/>
    <property type="match status" value="1"/>
</dbReference>
<dbReference type="InterPro" id="IPR001841">
    <property type="entry name" value="Znf_RING"/>
</dbReference>
<accession>H2YAG8</accession>
<organism evidence="10 11">
    <name type="scientific">Ciona savignyi</name>
    <name type="common">Pacific transparent sea squirt</name>
    <dbReference type="NCBI Taxonomy" id="51511"/>
    <lineage>
        <taxon>Eukaryota</taxon>
        <taxon>Metazoa</taxon>
        <taxon>Chordata</taxon>
        <taxon>Tunicata</taxon>
        <taxon>Ascidiacea</taxon>
        <taxon>Phlebobranchia</taxon>
        <taxon>Cionidae</taxon>
        <taxon>Ciona</taxon>
    </lineage>
</organism>
<feature type="domain" description="BRCT" evidence="9">
    <location>
        <begin position="244"/>
        <end position="330"/>
    </location>
</feature>
<dbReference type="Gene3D" id="1.25.40.20">
    <property type="entry name" value="Ankyrin repeat-containing domain"/>
    <property type="match status" value="1"/>
</dbReference>
<evidence type="ECO:0000313" key="11">
    <source>
        <dbReference type="Proteomes" id="UP000007875"/>
    </source>
</evidence>
<dbReference type="Gene3D" id="3.30.40.10">
    <property type="entry name" value="Zinc/RING finger domain, C3HC4 (zinc finger)"/>
    <property type="match status" value="1"/>
</dbReference>
<dbReference type="Gene3D" id="3.40.50.10190">
    <property type="entry name" value="BRCT domain"/>
    <property type="match status" value="2"/>
</dbReference>
<dbReference type="Pfam" id="PF00533">
    <property type="entry name" value="BRCT"/>
    <property type="match status" value="1"/>
</dbReference>
<dbReference type="InterPro" id="IPR036420">
    <property type="entry name" value="BRCT_dom_sf"/>
</dbReference>
<evidence type="ECO:0000256" key="4">
    <source>
        <dbReference type="ARBA" id="ARBA00022833"/>
    </source>
</evidence>
<dbReference type="PROSITE" id="PS50172">
    <property type="entry name" value="BRCT"/>
    <property type="match status" value="2"/>
</dbReference>
<evidence type="ECO:0000256" key="1">
    <source>
        <dbReference type="ARBA" id="ARBA00022723"/>
    </source>
</evidence>
<dbReference type="GO" id="GO:0031436">
    <property type="term" value="C:BRCA1-BARD1 complex"/>
    <property type="evidence" value="ECO:0007669"/>
    <property type="project" value="TreeGrafter"/>
</dbReference>
<proteinExistence type="predicted"/>
<feature type="domain" description="BRCT" evidence="9">
    <location>
        <begin position="352"/>
        <end position="462"/>
    </location>
</feature>
<dbReference type="SUPFAM" id="SSF57850">
    <property type="entry name" value="RING/U-box"/>
    <property type="match status" value="1"/>
</dbReference>
<dbReference type="InterPro" id="IPR036770">
    <property type="entry name" value="Ankyrin_rpt-contain_sf"/>
</dbReference>
<dbReference type="Pfam" id="PF12796">
    <property type="entry name" value="Ank_2"/>
    <property type="match status" value="1"/>
</dbReference>
<dbReference type="SUPFAM" id="SSF52113">
    <property type="entry name" value="BRCT domain"/>
    <property type="match status" value="2"/>
</dbReference>
<dbReference type="SUPFAM" id="SSF48403">
    <property type="entry name" value="Ankyrin repeat"/>
    <property type="match status" value="1"/>
</dbReference>
<keyword evidence="2" id="KW-0677">Repeat</keyword>
<dbReference type="GeneTree" id="ENSGT00940000156532"/>
<dbReference type="PROSITE" id="PS50088">
    <property type="entry name" value="ANK_REPEAT"/>
    <property type="match status" value="2"/>
</dbReference>
<dbReference type="InterPro" id="IPR002110">
    <property type="entry name" value="Ankyrin_rpt"/>
</dbReference>
<reference evidence="10" key="3">
    <citation type="submission" date="2025-09" db="UniProtKB">
        <authorList>
            <consortium name="Ensembl"/>
        </authorList>
    </citation>
    <scope>IDENTIFICATION</scope>
</reference>
<dbReference type="OMA" id="NMPHIKT"/>
<dbReference type="AlphaFoldDB" id="H2YAG8"/>
<dbReference type="InterPro" id="IPR001357">
    <property type="entry name" value="BRCT_dom"/>
</dbReference>
<feature type="repeat" description="ANK" evidence="6">
    <location>
        <begin position="170"/>
        <end position="202"/>
    </location>
</feature>